<protein>
    <submittedName>
        <fullName evidence="1">Uncharacterized protein</fullName>
    </submittedName>
</protein>
<dbReference type="Proteomes" id="UP000016627">
    <property type="component" value="Unassembled WGS sequence"/>
</dbReference>
<sequence>MKFGAKFWFFGCKFDIFVNFKILFTHKNLLLILSLAKPATKIKSKITHS</sequence>
<reference evidence="1 2" key="1">
    <citation type="journal article" date="2013" name="BMC Genomics">
        <title>Comparative genomics of Campylobacter concisus isolates reveals genetic diversity and provides insights into disease association.</title>
        <authorList>
            <person name="Deshpande N.P."/>
            <person name="Kaakoush N.O."/>
            <person name="Wilkins M.R."/>
            <person name="Mitchell H.M."/>
        </authorList>
    </citation>
    <scope>NUCLEOTIDE SEQUENCE [LARGE SCALE GENOMIC DNA]</scope>
    <source>
        <strain evidence="1 2">ATCC 51562</strain>
    </source>
</reference>
<comment type="caution">
    <text evidence="1">The sequence shown here is derived from an EMBL/GenBank/DDBJ whole genome shotgun (WGS) entry which is preliminary data.</text>
</comment>
<organism evidence="1 2">
    <name type="scientific">Campylobacter concisus ATCC 51562</name>
    <dbReference type="NCBI Taxonomy" id="1242969"/>
    <lineage>
        <taxon>Bacteria</taxon>
        <taxon>Pseudomonadati</taxon>
        <taxon>Campylobacterota</taxon>
        <taxon>Epsilonproteobacteria</taxon>
        <taxon>Campylobacterales</taxon>
        <taxon>Campylobacteraceae</taxon>
        <taxon>Campylobacter</taxon>
    </lineage>
</organism>
<name>U2GKZ4_9BACT</name>
<dbReference type="AlphaFoldDB" id="U2GKZ4"/>
<proteinExistence type="predicted"/>
<evidence type="ECO:0000313" key="1">
    <source>
        <dbReference type="EMBL" id="ERJ26653.1"/>
    </source>
</evidence>
<evidence type="ECO:0000313" key="2">
    <source>
        <dbReference type="Proteomes" id="UP000016627"/>
    </source>
</evidence>
<accession>U2GKZ4</accession>
<dbReference type="EMBL" id="ANNI01000003">
    <property type="protein sequence ID" value="ERJ26653.1"/>
    <property type="molecule type" value="Genomic_DNA"/>
</dbReference>
<dbReference type="PATRIC" id="fig|1242969.3.peg.516"/>
<gene>
    <name evidence="1" type="ORF">ATCC51562_612</name>
</gene>